<accession>G0L4Y3</accession>
<proteinExistence type="predicted"/>
<gene>
    <name evidence="1" type="ordered locus">zobellia_1783</name>
</gene>
<dbReference type="EMBL" id="FP476056">
    <property type="protein sequence ID" value="CAZ95836.1"/>
    <property type="molecule type" value="Genomic_DNA"/>
</dbReference>
<reference evidence="2" key="1">
    <citation type="submission" date="2009-07" db="EMBL/GenBank/DDBJ databases">
        <title>Complete genome sequence of Zobellia galactanivorans Dsij.</title>
        <authorList>
            <consortium name="Genoscope - CEA"/>
        </authorList>
    </citation>
    <scope>NUCLEOTIDE SEQUENCE [LARGE SCALE GENOMIC DNA]</scope>
    <source>
        <strain evidence="2">DSM 12802 / CCUG 47099 / CIP 106680 / NCIMB 13871 / Dsij</strain>
    </source>
</reference>
<keyword evidence="2" id="KW-1185">Reference proteome</keyword>
<organism evidence="1 2">
    <name type="scientific">Zobellia galactanivorans (strain DSM 12802 / CCUG 47099 / CIP 106680 / NCIMB 13871 / Dsij)</name>
    <dbReference type="NCBI Taxonomy" id="63186"/>
    <lineage>
        <taxon>Bacteria</taxon>
        <taxon>Pseudomonadati</taxon>
        <taxon>Bacteroidota</taxon>
        <taxon>Flavobacteriia</taxon>
        <taxon>Flavobacteriales</taxon>
        <taxon>Flavobacteriaceae</taxon>
        <taxon>Zobellia</taxon>
    </lineage>
</organism>
<sequence>MNNFLSGFNRAAFISKSTYLKASSKVKLNTDGFLFNNGGFFWLKGRRNKPKGGRIPPFNKLCTTKPHAMKKEPVWSLK</sequence>
<evidence type="ECO:0000313" key="2">
    <source>
        <dbReference type="Proteomes" id="UP000008898"/>
    </source>
</evidence>
<dbReference type="HOGENOM" id="CLU_2621301_0_0_10"/>
<protein>
    <submittedName>
        <fullName evidence="1">Uncharacterized protein</fullName>
    </submittedName>
</protein>
<dbReference type="KEGG" id="zga:ZOBELLIA_1783"/>
<reference evidence="1 2" key="2">
    <citation type="journal article" date="2012" name="Environ. Microbiol.">
        <title>Characterization of the first alginolytic operons in a marine bacterium: from their emergence in marine Flavobacteriia to their independent transfers to marine Proteobacteria and human gut Bacteroides.</title>
        <authorList>
            <person name="Thomas F."/>
            <person name="Barbeyron T."/>
            <person name="Tonon T."/>
            <person name="Genicot S."/>
            <person name="Czjzek M."/>
            <person name="Michel G."/>
        </authorList>
    </citation>
    <scope>NUCLEOTIDE SEQUENCE [LARGE SCALE GENOMIC DNA]</scope>
    <source>
        <strain evidence="2">DSM 12802 / CCUG 47099 / CIP 106680 / NCIMB 13871 / Dsij</strain>
    </source>
</reference>
<dbReference type="Proteomes" id="UP000008898">
    <property type="component" value="Chromosome"/>
</dbReference>
<evidence type="ECO:0000313" key="1">
    <source>
        <dbReference type="EMBL" id="CAZ95836.1"/>
    </source>
</evidence>
<dbReference type="AlphaFoldDB" id="G0L4Y3"/>
<dbReference type="STRING" id="63186.ZOBELLIA_1783"/>
<name>G0L4Y3_ZOBGA</name>